<dbReference type="Proteomes" id="UP000192738">
    <property type="component" value="Unassembled WGS sequence"/>
</dbReference>
<evidence type="ECO:0000313" key="2">
    <source>
        <dbReference type="Proteomes" id="UP000192738"/>
    </source>
</evidence>
<dbReference type="PANTHER" id="PTHR32432">
    <property type="entry name" value="CELL DIVISION PROTEIN FTSA-RELATED"/>
    <property type="match status" value="1"/>
</dbReference>
<dbReference type="InterPro" id="IPR043129">
    <property type="entry name" value="ATPase_NBD"/>
</dbReference>
<dbReference type="InterPro" id="IPR013366">
    <property type="entry name" value="EutJ"/>
</dbReference>
<gene>
    <name evidence="1" type="ORF">SAMN04488500_101238</name>
</gene>
<name>A0A1W1YBY6_9FIRM</name>
<dbReference type="OrthoDB" id="306538at2"/>
<dbReference type="NCBIfam" id="TIGR02529">
    <property type="entry name" value="EutJ"/>
    <property type="match status" value="1"/>
</dbReference>
<sequence>MEAYEKIYKLYELIETKTVADLPGPYKVGVDLGTADVVLVVTDESGNPVAGSMRWASVVKDGLVVDFRGAMVIVEELKAEVEELMGITLDKGATAIPPGTVGRNAMACGHVIAGAGLEPVCQIDEPVAAAKALNITHGIVVDIGGGTTGIAVLRNGELVFTADEPTGGTHVSLVLAGAYKISFEEAELLKRDAAQHRKILPVVLPVVEKMATVVKNMLAGQHEFDDYPVYVVGGTAYLQGFETEFGKAFGRKVHVPPHPLLVTPLGIAMFG</sequence>
<dbReference type="RefSeq" id="WP_084573758.1">
    <property type="nucleotide sequence ID" value="NZ_CP155572.1"/>
</dbReference>
<dbReference type="STRING" id="112901.SAMN04488500_101238"/>
<accession>A0A1W1YBY6</accession>
<keyword evidence="2" id="KW-1185">Reference proteome</keyword>
<dbReference type="AlphaFoldDB" id="A0A1W1YBY6"/>
<dbReference type="SUPFAM" id="SSF53067">
    <property type="entry name" value="Actin-like ATPase domain"/>
    <property type="match status" value="2"/>
</dbReference>
<dbReference type="CDD" id="cd24047">
    <property type="entry name" value="ASKHA_NBD_EutJ"/>
    <property type="match status" value="1"/>
</dbReference>
<proteinExistence type="predicted"/>
<protein>
    <submittedName>
        <fullName evidence="1">Ethanolamine utilization protein EutJ</fullName>
    </submittedName>
</protein>
<dbReference type="NCBIfam" id="NF011660">
    <property type="entry name" value="PRK15080.1"/>
    <property type="match status" value="1"/>
</dbReference>
<dbReference type="PANTHER" id="PTHR32432:SF3">
    <property type="entry name" value="ETHANOLAMINE UTILIZATION PROTEIN EUTJ"/>
    <property type="match status" value="1"/>
</dbReference>
<dbReference type="InterPro" id="IPR050696">
    <property type="entry name" value="FtsA/MreB"/>
</dbReference>
<dbReference type="Pfam" id="PF14450">
    <property type="entry name" value="FtsA"/>
    <property type="match status" value="1"/>
</dbReference>
<dbReference type="EMBL" id="FWXI01000001">
    <property type="protein sequence ID" value="SMC33730.1"/>
    <property type="molecule type" value="Genomic_DNA"/>
</dbReference>
<organism evidence="1 2">
    <name type="scientific">Sporomusa malonica</name>
    <dbReference type="NCBI Taxonomy" id="112901"/>
    <lineage>
        <taxon>Bacteria</taxon>
        <taxon>Bacillati</taxon>
        <taxon>Bacillota</taxon>
        <taxon>Negativicutes</taxon>
        <taxon>Selenomonadales</taxon>
        <taxon>Sporomusaceae</taxon>
        <taxon>Sporomusa</taxon>
    </lineage>
</organism>
<reference evidence="1 2" key="1">
    <citation type="submission" date="2017-04" db="EMBL/GenBank/DDBJ databases">
        <authorList>
            <person name="Afonso C.L."/>
            <person name="Miller P.J."/>
            <person name="Scott M.A."/>
            <person name="Spackman E."/>
            <person name="Goraichik I."/>
            <person name="Dimitrov K.M."/>
            <person name="Suarez D.L."/>
            <person name="Swayne D.E."/>
        </authorList>
    </citation>
    <scope>NUCLEOTIDE SEQUENCE [LARGE SCALE GENOMIC DNA]</scope>
    <source>
        <strain evidence="1 2">DSM 5090</strain>
    </source>
</reference>
<dbReference type="Gene3D" id="3.30.420.40">
    <property type="match status" value="2"/>
</dbReference>
<evidence type="ECO:0000313" key="1">
    <source>
        <dbReference type="EMBL" id="SMC33730.1"/>
    </source>
</evidence>